<keyword evidence="3" id="KW-0479">Metal-binding</keyword>
<dbReference type="Gene3D" id="3.55.10.10">
    <property type="entry name" value="Archease domain"/>
    <property type="match status" value="1"/>
</dbReference>
<dbReference type="InterPro" id="IPR002804">
    <property type="entry name" value="Archease"/>
</dbReference>
<evidence type="ECO:0000256" key="1">
    <source>
        <dbReference type="ARBA" id="ARBA00007963"/>
    </source>
</evidence>
<proteinExistence type="inferred from homology"/>
<feature type="domain" description="Archease" evidence="5">
    <location>
        <begin position="3"/>
        <end position="136"/>
    </location>
</feature>
<dbReference type="SUPFAM" id="SSF69819">
    <property type="entry name" value="MTH1598-like"/>
    <property type="match status" value="1"/>
</dbReference>
<sequence>MPYEILDHTADFGVRIYGKSLEELFKSGFEAIMNAMVEIKEKGEQKELLYTDKAETLEDLLVDFLSEVIFRTIVEGKIFTDCELKIDDTSINAKLFYEDYDPERHRLKKEIKSVTYHNLEIRKTAEGFETNLICDV</sequence>
<dbReference type="Pfam" id="PF01951">
    <property type="entry name" value="Archease"/>
    <property type="match status" value="1"/>
</dbReference>
<dbReference type="InterPro" id="IPR023572">
    <property type="entry name" value="Archease_dom"/>
</dbReference>
<dbReference type="GO" id="GO:0008033">
    <property type="term" value="P:tRNA processing"/>
    <property type="evidence" value="ECO:0007669"/>
    <property type="project" value="UniProtKB-KW"/>
</dbReference>
<evidence type="ECO:0000313" key="6">
    <source>
        <dbReference type="EMBL" id="HFZ08818.1"/>
    </source>
</evidence>
<dbReference type="AlphaFoldDB" id="A0A7V3N4Z8"/>
<evidence type="ECO:0000256" key="2">
    <source>
        <dbReference type="ARBA" id="ARBA00022694"/>
    </source>
</evidence>
<keyword evidence="4" id="KW-0106">Calcium</keyword>
<protein>
    <submittedName>
        <fullName evidence="6">Archease</fullName>
    </submittedName>
</protein>
<evidence type="ECO:0000259" key="5">
    <source>
        <dbReference type="Pfam" id="PF01951"/>
    </source>
</evidence>
<comment type="similarity">
    <text evidence="1">Belongs to the archease family.</text>
</comment>
<comment type="caution">
    <text evidence="6">The sequence shown here is derived from an EMBL/GenBank/DDBJ whole genome shotgun (WGS) entry which is preliminary data.</text>
</comment>
<dbReference type="GO" id="GO:0046872">
    <property type="term" value="F:metal ion binding"/>
    <property type="evidence" value="ECO:0007669"/>
    <property type="project" value="UniProtKB-KW"/>
</dbReference>
<dbReference type="InterPro" id="IPR036820">
    <property type="entry name" value="Archease_dom_sf"/>
</dbReference>
<keyword evidence="2" id="KW-0819">tRNA processing</keyword>
<reference evidence="6" key="1">
    <citation type="journal article" date="2020" name="mSystems">
        <title>Genome- and Community-Level Interaction Insights into Carbon Utilization and Element Cycling Functions of Hydrothermarchaeota in Hydrothermal Sediment.</title>
        <authorList>
            <person name="Zhou Z."/>
            <person name="Liu Y."/>
            <person name="Xu W."/>
            <person name="Pan J."/>
            <person name="Luo Z.H."/>
            <person name="Li M."/>
        </authorList>
    </citation>
    <scope>NUCLEOTIDE SEQUENCE [LARGE SCALE GENOMIC DNA]</scope>
    <source>
        <strain evidence="6">SpSt-757</strain>
    </source>
</reference>
<gene>
    <name evidence="6" type="ORF">ENV41_01640</name>
</gene>
<dbReference type="PANTHER" id="PTHR12682:SF11">
    <property type="entry name" value="PROTEIN ARCHEASE"/>
    <property type="match status" value="1"/>
</dbReference>
<dbReference type="EMBL" id="DTGG01000056">
    <property type="protein sequence ID" value="HFZ08818.1"/>
    <property type="molecule type" value="Genomic_DNA"/>
</dbReference>
<dbReference type="PANTHER" id="PTHR12682">
    <property type="entry name" value="ARCHEASE"/>
    <property type="match status" value="1"/>
</dbReference>
<accession>A0A7V3N4Z8</accession>
<evidence type="ECO:0000256" key="4">
    <source>
        <dbReference type="ARBA" id="ARBA00022837"/>
    </source>
</evidence>
<evidence type="ECO:0000256" key="3">
    <source>
        <dbReference type="ARBA" id="ARBA00022723"/>
    </source>
</evidence>
<organism evidence="6">
    <name type="scientific">candidate division CPR3 bacterium</name>
    <dbReference type="NCBI Taxonomy" id="2268181"/>
    <lineage>
        <taxon>Bacteria</taxon>
        <taxon>Bacteria division CPR3</taxon>
    </lineage>
</organism>
<name>A0A7V3N4Z8_UNCC3</name>